<gene>
    <name evidence="2" type="ORF">G1C95_0688</name>
</gene>
<sequence length="76" mass="8157">MWTRIHQKYAWIFLVDAIAFAILGMTIIIGGFLNGSINETNASAGVVAIVTVAVMLVVTLIGVAIANQDAKHQMSR</sequence>
<evidence type="ECO:0000313" key="2">
    <source>
        <dbReference type="EMBL" id="NMM93503.1"/>
    </source>
</evidence>
<organism evidence="2 3">
    <name type="scientific">Bifidobacterium oedipodis</name>
    <dbReference type="NCBI Taxonomy" id="2675322"/>
    <lineage>
        <taxon>Bacteria</taxon>
        <taxon>Bacillati</taxon>
        <taxon>Actinomycetota</taxon>
        <taxon>Actinomycetes</taxon>
        <taxon>Bifidobacteriales</taxon>
        <taxon>Bifidobacteriaceae</taxon>
        <taxon>Bifidobacterium</taxon>
    </lineage>
</organism>
<accession>A0A7Y0ENE8</accession>
<protein>
    <submittedName>
        <fullName evidence="2">Uncharacterized protein</fullName>
    </submittedName>
</protein>
<keyword evidence="1" id="KW-1133">Transmembrane helix</keyword>
<dbReference type="AlphaFoldDB" id="A0A7Y0ENE8"/>
<comment type="caution">
    <text evidence="2">The sequence shown here is derived from an EMBL/GenBank/DDBJ whole genome shotgun (WGS) entry which is preliminary data.</text>
</comment>
<dbReference type="Proteomes" id="UP000532194">
    <property type="component" value="Unassembled WGS sequence"/>
</dbReference>
<proteinExistence type="predicted"/>
<reference evidence="2 3" key="1">
    <citation type="submission" date="2020-02" db="EMBL/GenBank/DDBJ databases">
        <title>Characterization of phylogenetic diversity of novel bifidobacterial species isolated in Czech ZOOs.</title>
        <authorList>
            <person name="Lugli G.A."/>
            <person name="Vera N.B."/>
            <person name="Ventura M."/>
        </authorList>
    </citation>
    <scope>NUCLEOTIDE SEQUENCE [LARGE SCALE GENOMIC DNA]</scope>
    <source>
        <strain evidence="2 3">DSM 109957</strain>
    </source>
</reference>
<feature type="transmembrane region" description="Helical" evidence="1">
    <location>
        <begin position="12"/>
        <end position="33"/>
    </location>
</feature>
<evidence type="ECO:0000256" key="1">
    <source>
        <dbReference type="SAM" id="Phobius"/>
    </source>
</evidence>
<name>A0A7Y0ENE8_9BIFI</name>
<feature type="transmembrane region" description="Helical" evidence="1">
    <location>
        <begin position="45"/>
        <end position="66"/>
    </location>
</feature>
<dbReference type="EMBL" id="JAAIII010000002">
    <property type="protein sequence ID" value="NMM93503.1"/>
    <property type="molecule type" value="Genomic_DNA"/>
</dbReference>
<keyword evidence="1" id="KW-0812">Transmembrane</keyword>
<keyword evidence="1" id="KW-0472">Membrane</keyword>
<keyword evidence="3" id="KW-1185">Reference proteome</keyword>
<evidence type="ECO:0000313" key="3">
    <source>
        <dbReference type="Proteomes" id="UP000532194"/>
    </source>
</evidence>